<organism evidence="2 3">
    <name type="scientific">Streptomyces litmocidini</name>
    <dbReference type="NCBI Taxonomy" id="67318"/>
    <lineage>
        <taxon>Bacteria</taxon>
        <taxon>Bacillati</taxon>
        <taxon>Actinomycetota</taxon>
        <taxon>Actinomycetes</taxon>
        <taxon>Kitasatosporales</taxon>
        <taxon>Streptomycetaceae</taxon>
        <taxon>Streptomyces</taxon>
    </lineage>
</organism>
<evidence type="ECO:0000259" key="1">
    <source>
        <dbReference type="Pfam" id="PF12770"/>
    </source>
</evidence>
<gene>
    <name evidence="2" type="ORF">ACH407_03580</name>
</gene>
<dbReference type="RefSeq" id="WP_398707027.1">
    <property type="nucleotide sequence ID" value="NZ_JBIRUI010000001.1"/>
</dbReference>
<comment type="caution">
    <text evidence="2">The sequence shown here is derived from an EMBL/GenBank/DDBJ whole genome shotgun (WGS) entry which is preliminary data.</text>
</comment>
<keyword evidence="3" id="KW-1185">Reference proteome</keyword>
<proteinExistence type="predicted"/>
<name>A0ABW7U2K2_9ACTN</name>
<feature type="domain" description="CHAT" evidence="1">
    <location>
        <begin position="4"/>
        <end position="156"/>
    </location>
</feature>
<dbReference type="EMBL" id="JBIRUI010000001">
    <property type="protein sequence ID" value="MFI1712647.1"/>
    <property type="molecule type" value="Genomic_DNA"/>
</dbReference>
<accession>A0ABW7U2K2</accession>
<dbReference type="InterPro" id="IPR024983">
    <property type="entry name" value="CHAT_dom"/>
</dbReference>
<sequence length="157" mass="16615">MPAAVLRALGAHDVVHFACHAVGSSDDPFTGHLVLAGPPETARLSVADIRWPPVLGELVVLTACGTGHPYVIAPEESTNLTAAFHRAGSRHVIATLWPVTELAESKIAEDVYRNMAGPEGGLDVSRAASGLRDALLRKRAAYPLNPLLWANHVHVGP</sequence>
<reference evidence="2 3" key="1">
    <citation type="submission" date="2024-10" db="EMBL/GenBank/DDBJ databases">
        <title>The Natural Products Discovery Center: Release of the First 8490 Sequenced Strains for Exploring Actinobacteria Biosynthetic Diversity.</title>
        <authorList>
            <person name="Kalkreuter E."/>
            <person name="Kautsar S.A."/>
            <person name="Yang D."/>
            <person name="Bader C.D."/>
            <person name="Teijaro C.N."/>
            <person name="Fluegel L."/>
            <person name="Davis C.M."/>
            <person name="Simpson J.R."/>
            <person name="Lauterbach L."/>
            <person name="Steele A.D."/>
            <person name="Gui C."/>
            <person name="Meng S."/>
            <person name="Li G."/>
            <person name="Viehrig K."/>
            <person name="Ye F."/>
            <person name="Su P."/>
            <person name="Kiefer A.F."/>
            <person name="Nichols A."/>
            <person name="Cepeda A.J."/>
            <person name="Yan W."/>
            <person name="Fan B."/>
            <person name="Jiang Y."/>
            <person name="Adhikari A."/>
            <person name="Zheng C.-J."/>
            <person name="Schuster L."/>
            <person name="Cowan T.M."/>
            <person name="Smanski M.J."/>
            <person name="Chevrette M.G."/>
            <person name="De Carvalho L.P.S."/>
            <person name="Shen B."/>
        </authorList>
    </citation>
    <scope>NUCLEOTIDE SEQUENCE [LARGE SCALE GENOMIC DNA]</scope>
    <source>
        <strain evidence="2 3">NPDC020602</strain>
    </source>
</reference>
<dbReference type="Pfam" id="PF12770">
    <property type="entry name" value="CHAT"/>
    <property type="match status" value="1"/>
</dbReference>
<evidence type="ECO:0000313" key="2">
    <source>
        <dbReference type="EMBL" id="MFI1712647.1"/>
    </source>
</evidence>
<dbReference type="Proteomes" id="UP001611339">
    <property type="component" value="Unassembled WGS sequence"/>
</dbReference>
<protein>
    <submittedName>
        <fullName evidence="2">CHAT domain-containing protein</fullName>
    </submittedName>
</protein>
<evidence type="ECO:0000313" key="3">
    <source>
        <dbReference type="Proteomes" id="UP001611339"/>
    </source>
</evidence>